<dbReference type="GO" id="GO:0005879">
    <property type="term" value="C:axonemal microtubule"/>
    <property type="evidence" value="ECO:0007669"/>
    <property type="project" value="TreeGrafter"/>
</dbReference>
<sequence>MNSFQDPSIYNLLIVEESKEKRPPRYKSKFQRSVRDEYEAGIEGNKTMGPAKMCPPRPQNHLIKHGKEPLLAQKQSFHYPDEERKKPAVPKNGDLPLMGLRTTENIMCANAVKNVLSLPKIPAKRYVDTRRGDAHDLLQSGCEPVYVHKKEYGEVPVYITRRKEELTRAKDEYDKYVAEKFQAGAMRQLTDLEHQTILEGLKTNWEDLLDRYQSLSVVTDTLGRKYRKERMENQLKQLERDIELLEKHKIVYVEN</sequence>
<keyword evidence="6" id="KW-0175">Coiled coil</keyword>
<dbReference type="InterPro" id="IPR052102">
    <property type="entry name" value="Enkurin_domain-protein"/>
</dbReference>
<dbReference type="PROSITE" id="PS51665">
    <property type="entry name" value="ENKURIN"/>
    <property type="match status" value="1"/>
</dbReference>
<organism evidence="8 9">
    <name type="scientific">Candidula unifasciata</name>
    <dbReference type="NCBI Taxonomy" id="100452"/>
    <lineage>
        <taxon>Eukaryota</taxon>
        <taxon>Metazoa</taxon>
        <taxon>Spiralia</taxon>
        <taxon>Lophotrochozoa</taxon>
        <taxon>Mollusca</taxon>
        <taxon>Gastropoda</taxon>
        <taxon>Heterobranchia</taxon>
        <taxon>Euthyneura</taxon>
        <taxon>Panpulmonata</taxon>
        <taxon>Eupulmonata</taxon>
        <taxon>Stylommatophora</taxon>
        <taxon>Helicina</taxon>
        <taxon>Helicoidea</taxon>
        <taxon>Geomitridae</taxon>
        <taxon>Candidula</taxon>
    </lineage>
</organism>
<evidence type="ECO:0000256" key="1">
    <source>
        <dbReference type="ARBA" id="ARBA00004138"/>
    </source>
</evidence>
<comment type="subcellular location">
    <subcellularLocation>
        <location evidence="1">Cell projection</location>
        <location evidence="1">Cilium</location>
    </subcellularLocation>
    <subcellularLocation>
        <location evidence="2">Cytoplasm</location>
        <location evidence="2">Cytoskeleton</location>
    </subcellularLocation>
</comment>
<dbReference type="GO" id="GO:0001669">
    <property type="term" value="C:acrosomal vesicle"/>
    <property type="evidence" value="ECO:0007669"/>
    <property type="project" value="TreeGrafter"/>
</dbReference>
<dbReference type="Pfam" id="PF13864">
    <property type="entry name" value="Enkurin"/>
    <property type="match status" value="1"/>
</dbReference>
<evidence type="ECO:0000256" key="2">
    <source>
        <dbReference type="ARBA" id="ARBA00004245"/>
    </source>
</evidence>
<dbReference type="PANTHER" id="PTHR21490">
    <property type="entry name" value="ENKURIN-RELATED"/>
    <property type="match status" value="1"/>
</dbReference>
<dbReference type="OrthoDB" id="2123594at2759"/>
<dbReference type="EMBL" id="CAJHNH020006223">
    <property type="protein sequence ID" value="CAG5133443.1"/>
    <property type="molecule type" value="Genomic_DNA"/>
</dbReference>
<dbReference type="PANTHER" id="PTHR21490:SF0">
    <property type="entry name" value="ENKURIN"/>
    <property type="match status" value="1"/>
</dbReference>
<evidence type="ECO:0000256" key="4">
    <source>
        <dbReference type="ARBA" id="ARBA00023212"/>
    </source>
</evidence>
<evidence type="ECO:0000313" key="8">
    <source>
        <dbReference type="EMBL" id="CAG5133443.1"/>
    </source>
</evidence>
<keyword evidence="4" id="KW-0206">Cytoskeleton</keyword>
<keyword evidence="3" id="KW-0963">Cytoplasm</keyword>
<keyword evidence="5" id="KW-0966">Cell projection</keyword>
<gene>
    <name evidence="8" type="ORF">CUNI_LOCUS19001</name>
</gene>
<dbReference type="GO" id="GO:0005516">
    <property type="term" value="F:calmodulin binding"/>
    <property type="evidence" value="ECO:0007669"/>
    <property type="project" value="TreeGrafter"/>
</dbReference>
<dbReference type="Proteomes" id="UP000678393">
    <property type="component" value="Unassembled WGS sequence"/>
</dbReference>
<comment type="caution">
    <text evidence="8">The sequence shown here is derived from an EMBL/GenBank/DDBJ whole genome shotgun (WGS) entry which is preliminary data.</text>
</comment>
<feature type="coiled-coil region" evidence="6">
    <location>
        <begin position="228"/>
        <end position="255"/>
    </location>
</feature>
<reference evidence="8" key="1">
    <citation type="submission" date="2021-04" db="EMBL/GenBank/DDBJ databases">
        <authorList>
            <consortium name="Molecular Ecology Group"/>
        </authorList>
    </citation>
    <scope>NUCLEOTIDE SEQUENCE</scope>
</reference>
<protein>
    <recommendedName>
        <fullName evidence="7">Enkurin domain-containing protein</fullName>
    </recommendedName>
</protein>
<keyword evidence="9" id="KW-1185">Reference proteome</keyword>
<accession>A0A8S3ZVD3</accession>
<evidence type="ECO:0000256" key="6">
    <source>
        <dbReference type="SAM" id="Coils"/>
    </source>
</evidence>
<evidence type="ECO:0000256" key="3">
    <source>
        <dbReference type="ARBA" id="ARBA00022490"/>
    </source>
</evidence>
<evidence type="ECO:0000313" key="9">
    <source>
        <dbReference type="Proteomes" id="UP000678393"/>
    </source>
</evidence>
<feature type="domain" description="Enkurin" evidence="7">
    <location>
        <begin position="161"/>
        <end position="253"/>
    </location>
</feature>
<dbReference type="InterPro" id="IPR027012">
    <property type="entry name" value="Enkurin_dom"/>
</dbReference>
<evidence type="ECO:0000259" key="7">
    <source>
        <dbReference type="PROSITE" id="PS51665"/>
    </source>
</evidence>
<dbReference type="AlphaFoldDB" id="A0A8S3ZVD3"/>
<evidence type="ECO:0000256" key="5">
    <source>
        <dbReference type="ARBA" id="ARBA00023273"/>
    </source>
</evidence>
<name>A0A8S3ZVD3_9EUPU</name>
<proteinExistence type="predicted"/>